<dbReference type="EMBL" id="CM047736">
    <property type="protein sequence ID" value="KAJ0053669.1"/>
    <property type="molecule type" value="Genomic_DNA"/>
</dbReference>
<evidence type="ECO:0000313" key="1">
    <source>
        <dbReference type="EMBL" id="KAJ0053669.1"/>
    </source>
</evidence>
<keyword evidence="2" id="KW-1185">Reference proteome</keyword>
<organism evidence="1 2">
    <name type="scientific">Pistacia integerrima</name>
    <dbReference type="NCBI Taxonomy" id="434235"/>
    <lineage>
        <taxon>Eukaryota</taxon>
        <taxon>Viridiplantae</taxon>
        <taxon>Streptophyta</taxon>
        <taxon>Embryophyta</taxon>
        <taxon>Tracheophyta</taxon>
        <taxon>Spermatophyta</taxon>
        <taxon>Magnoliopsida</taxon>
        <taxon>eudicotyledons</taxon>
        <taxon>Gunneridae</taxon>
        <taxon>Pentapetalae</taxon>
        <taxon>rosids</taxon>
        <taxon>malvids</taxon>
        <taxon>Sapindales</taxon>
        <taxon>Anacardiaceae</taxon>
        <taxon>Pistacia</taxon>
    </lineage>
</organism>
<protein>
    <submittedName>
        <fullName evidence="1">Uncharacterized protein</fullName>
    </submittedName>
</protein>
<accession>A0ACC0ZNC7</accession>
<evidence type="ECO:0000313" key="2">
    <source>
        <dbReference type="Proteomes" id="UP001163603"/>
    </source>
</evidence>
<proteinExistence type="predicted"/>
<comment type="caution">
    <text evidence="1">The sequence shown here is derived from an EMBL/GenBank/DDBJ whole genome shotgun (WGS) entry which is preliminary data.</text>
</comment>
<reference evidence="2" key="1">
    <citation type="journal article" date="2023" name="G3 (Bethesda)">
        <title>Genome assembly and association tests identify interacting loci associated with vigor, precocity, and sex in interspecific pistachio rootstocks.</title>
        <authorList>
            <person name="Palmer W."/>
            <person name="Jacygrad E."/>
            <person name="Sagayaradj S."/>
            <person name="Cavanaugh K."/>
            <person name="Han R."/>
            <person name="Bertier L."/>
            <person name="Beede B."/>
            <person name="Kafkas S."/>
            <person name="Golino D."/>
            <person name="Preece J."/>
            <person name="Michelmore R."/>
        </authorList>
    </citation>
    <scope>NUCLEOTIDE SEQUENCE [LARGE SCALE GENOMIC DNA]</scope>
</reference>
<dbReference type="Proteomes" id="UP001163603">
    <property type="component" value="Chromosome 1"/>
</dbReference>
<name>A0ACC0ZNC7_9ROSI</name>
<sequence>MKLLQLGFLVALASGLAAILIFITGVSTLYYNRISDEDYEALESLQSGFQKCVVSFTF</sequence>
<gene>
    <name evidence="1" type="ORF">Pint_01255</name>
</gene>